<sequence>MQSLLRAAFVVAALGSLSACVTEERAEYTQNMALYGTNPYIEAPHVKDLERRIDKIVMANRMIGPEYQTRFDPRNKAILDNFKDLYDHNELVADMALTRVDFETAVTSLYPVIGSDKGCEITDKEGYFFNQDDEPTRFDWQFVNGSCQNGLAHGVGRLRAAQSDAIFVGEFDQGVMTSGIFTMKRKDGRRTTQIGGIPGENHNARILTTQTRPDGYQWHLYGDFNDRGQFDGFGMNVWGYVNLLHVHQVGQYKADKLEGFGAKQLERDYADGSIWHVWIGFYHDGSLNGWGAWSNTANGTTIGQWKDGTLNGVGYTTDMDVANSMHEFYAGPYVDGERHGSFRKTTHGIFGENEGVVTYDRGVWVDAVGSDFDFGKVIALTAGAVAIGSADIDATSMAEIGGAFASDILGETGGSNMRNLQSAYNSRLSNLSLPASNNVGGTGSSTGTSTVAGEKLKEFDTTITCPDTGVTSDITIPYRTEACRVAALDFAKTFSCNKTDQDRVVQNCQSACGHPQCLEQ</sequence>
<dbReference type="PROSITE" id="PS51257">
    <property type="entry name" value="PROKAR_LIPOPROTEIN"/>
    <property type="match status" value="1"/>
</dbReference>
<dbReference type="AlphaFoldDB" id="A0A367W217"/>
<evidence type="ECO:0000313" key="1">
    <source>
        <dbReference type="EMBL" id="RCK33839.1"/>
    </source>
</evidence>
<protein>
    <submittedName>
        <fullName evidence="1">Uncharacterized protein</fullName>
    </submittedName>
</protein>
<name>A0A367W217_9PROT</name>
<comment type="caution">
    <text evidence="1">The sequence shown here is derived from an EMBL/GenBank/DDBJ whole genome shotgun (WGS) entry which is preliminary data.</text>
</comment>
<evidence type="ECO:0000313" key="2">
    <source>
        <dbReference type="Proteomes" id="UP000253226"/>
    </source>
</evidence>
<accession>A0A367W217</accession>
<reference evidence="1 2" key="1">
    <citation type="submission" date="2014-07" db="EMBL/GenBank/DDBJ databases">
        <title>Draft genome sequence of Thalassospira profundimaris 35.</title>
        <authorList>
            <person name="Lai Q."/>
            <person name="Shao Z."/>
        </authorList>
    </citation>
    <scope>NUCLEOTIDE SEQUENCE [LARGE SCALE GENOMIC DNA]</scope>
    <source>
        <strain evidence="1 2">35</strain>
    </source>
</reference>
<gene>
    <name evidence="1" type="ORF">TH19_16660</name>
</gene>
<dbReference type="Proteomes" id="UP000253226">
    <property type="component" value="Unassembled WGS sequence"/>
</dbReference>
<dbReference type="RefSeq" id="WP_114103397.1">
    <property type="nucleotide sequence ID" value="NZ_JPWF01000011.1"/>
</dbReference>
<dbReference type="OrthoDB" id="7060437at2"/>
<proteinExistence type="predicted"/>
<organism evidence="1 2">
    <name type="scientific">Thalassospira profundimaris</name>
    <dbReference type="NCBI Taxonomy" id="502049"/>
    <lineage>
        <taxon>Bacteria</taxon>
        <taxon>Pseudomonadati</taxon>
        <taxon>Pseudomonadota</taxon>
        <taxon>Alphaproteobacteria</taxon>
        <taxon>Rhodospirillales</taxon>
        <taxon>Thalassospiraceae</taxon>
        <taxon>Thalassospira</taxon>
    </lineage>
</organism>
<dbReference type="EMBL" id="JPWF01000011">
    <property type="protein sequence ID" value="RCK33839.1"/>
    <property type="molecule type" value="Genomic_DNA"/>
</dbReference>